<protein>
    <submittedName>
        <fullName evidence="3">Glycosyl hydrolase 115 family protein</fullName>
    </submittedName>
</protein>
<dbReference type="InterPro" id="IPR042301">
    <property type="entry name" value="GH115_sf"/>
</dbReference>
<dbReference type="RefSeq" id="WP_290236771.1">
    <property type="nucleotide sequence ID" value="NZ_JAUFPZ010000002.1"/>
</dbReference>
<dbReference type="EMBL" id="JBHSAS010000012">
    <property type="protein sequence ID" value="MFC4029060.1"/>
    <property type="molecule type" value="Genomic_DNA"/>
</dbReference>
<feature type="domain" description="Gylcosyl hydrolase 115 C-terminal" evidence="2">
    <location>
        <begin position="796"/>
        <end position="968"/>
    </location>
</feature>
<keyword evidence="4" id="KW-1185">Reference proteome</keyword>
<dbReference type="PANTHER" id="PTHR37842">
    <property type="match status" value="1"/>
</dbReference>
<dbReference type="GO" id="GO:0016787">
    <property type="term" value="F:hydrolase activity"/>
    <property type="evidence" value="ECO:0007669"/>
    <property type="project" value="UniProtKB-KW"/>
</dbReference>
<evidence type="ECO:0000256" key="1">
    <source>
        <dbReference type="ARBA" id="ARBA00022801"/>
    </source>
</evidence>
<name>A0ABV8HAB1_9FLAO</name>
<dbReference type="Proteomes" id="UP001595793">
    <property type="component" value="Unassembled WGS sequence"/>
</dbReference>
<reference evidence="4" key="1">
    <citation type="journal article" date="2019" name="Int. J. Syst. Evol. Microbiol.">
        <title>The Global Catalogue of Microorganisms (GCM) 10K type strain sequencing project: providing services to taxonomists for standard genome sequencing and annotation.</title>
        <authorList>
            <consortium name="The Broad Institute Genomics Platform"/>
            <consortium name="The Broad Institute Genome Sequencing Center for Infectious Disease"/>
            <person name="Wu L."/>
            <person name="Ma J."/>
        </authorList>
    </citation>
    <scope>NUCLEOTIDE SEQUENCE [LARGE SCALE GENOMIC DNA]</scope>
    <source>
        <strain evidence="4">CECT 9128</strain>
    </source>
</reference>
<organism evidence="3 4">
    <name type="scientific">Zunongwangia endophytica</name>
    <dbReference type="NCBI Taxonomy" id="1808945"/>
    <lineage>
        <taxon>Bacteria</taxon>
        <taxon>Pseudomonadati</taxon>
        <taxon>Bacteroidota</taxon>
        <taxon>Flavobacteriia</taxon>
        <taxon>Flavobacteriales</taxon>
        <taxon>Flavobacteriaceae</taxon>
        <taxon>Zunongwangia</taxon>
    </lineage>
</organism>
<dbReference type="Gene3D" id="2.60.120.1620">
    <property type="match status" value="1"/>
</dbReference>
<evidence type="ECO:0000313" key="3">
    <source>
        <dbReference type="EMBL" id="MFC4029060.1"/>
    </source>
</evidence>
<evidence type="ECO:0000259" key="2">
    <source>
        <dbReference type="Pfam" id="PF17829"/>
    </source>
</evidence>
<sequence length="973" mass="111254">MSQIQIWAQKVNSFSLVNENEISTIVIDDSEAEVIKIAGNLLKNDIKNISGKTPNLGNSLEENIILAGTLSKSKWIKQLVHSNKIKVSDIEGKWETYKILVVENPFDEVKKALVIIGSDRRATAYGLLEISRKIGVSPWEWWADVVPEKSQNIQLNIASETFGEPSVKYRGIFLNDEDWGLQPWAANTFEPETNDIGPKTYAKVFELLLRLRANTIWPAMHSSTKAFYHYPENKKVADDYAIVVGSSHAEPMLSNINAEWDRETMGDYRYDTNASSIKKFFEKRTKATANYEGIYTLGMRGEHDSPMIVGNEDVASQVSLLENVIGDQREILKKYKADYPNTPQAFVPYKEVLHYYKNGLKVPDDVTLIWTDDNYGYIRQLSTESEQNRKGGSGVYYHTSYWGRPHDYLWLNSTNPVLMWEELHKAYSLNAREMWILNSGDIKPHEYNIELFMDMGWNISAFEKSEKVEGHQISWAKREFGKEVSSTISDIMNSYYHLAFQRKPEFMAWSQVEPVTKNKQTQLSSIHYGDEVTTRINGYEQLVASVDSIKDQITNNRKDAFYELVYYPVKAAAALNNMWLYAYKNKFVAKQNRESAKYYAQKSSEAYQAIEQMTSFYNDSIQHGKWKYIMNKSPRNLPVFDQPVYTGANSSQESGIGLALEGHEMEYNQNITNAHSDVLPVFNAYTKNSYYLDVFLKGKEAQSWSTKTTVPWLKLSKTEGKLSAENPENRIIVSIDWDLVPKAKNRKEPPLGHDYQLIPPSYKISSSVDFLTTKDTKTVGISVFNPKFEELKKYDGFIEDKGFVVINAENPTRNKKGTETFWEPIQNLGYSGKVMQSKPYKAESIAINDSVLKNSAVLSYDFYTFNYGEVAIRLASLPTHPLNENYGVRCAVAIDDNSPEIIDFETQGRSEEWKENVLRNRTIKSISSILNKPGKHTLKIYIIDPGLMIDQILIDLGGLKNAYGFPAETRQRK</sequence>
<accession>A0ABV8HAB1</accession>
<keyword evidence="1 3" id="KW-0378">Hydrolase</keyword>
<dbReference type="Gene3D" id="1.20.58.2150">
    <property type="match status" value="1"/>
</dbReference>
<dbReference type="Gene3D" id="3.30.379.10">
    <property type="entry name" value="Chitobiase/beta-hexosaminidase domain 2-like"/>
    <property type="match status" value="1"/>
</dbReference>
<gene>
    <name evidence="3" type="ORF">ACFOS1_16675</name>
</gene>
<dbReference type="InterPro" id="IPR031924">
    <property type="entry name" value="GH115"/>
</dbReference>
<dbReference type="Pfam" id="PF15979">
    <property type="entry name" value="Glyco_hydro_115"/>
    <property type="match status" value="1"/>
</dbReference>
<dbReference type="PANTHER" id="PTHR37842:SF2">
    <property type="entry name" value="GYLCOSYL HYDROLASE 115 C-TERMINAL DOMAIN-CONTAINING PROTEIN"/>
    <property type="match status" value="1"/>
</dbReference>
<dbReference type="SUPFAM" id="SSF55545">
    <property type="entry name" value="beta-N-acetylhexosaminidase-like domain"/>
    <property type="match status" value="1"/>
</dbReference>
<proteinExistence type="predicted"/>
<comment type="caution">
    <text evidence="3">The sequence shown here is derived from an EMBL/GenBank/DDBJ whole genome shotgun (WGS) entry which is preliminary data.</text>
</comment>
<dbReference type="InterPro" id="IPR029018">
    <property type="entry name" value="Hex-like_dom2"/>
</dbReference>
<dbReference type="InterPro" id="IPR041437">
    <property type="entry name" value="GH115_C"/>
</dbReference>
<evidence type="ECO:0000313" key="4">
    <source>
        <dbReference type="Proteomes" id="UP001595793"/>
    </source>
</evidence>
<dbReference type="Gene3D" id="3.20.20.520">
    <property type="entry name" value="Glycosyl hydrolase family 115"/>
    <property type="match status" value="1"/>
</dbReference>
<dbReference type="Pfam" id="PF17829">
    <property type="entry name" value="GH115_C"/>
    <property type="match status" value="1"/>
</dbReference>